<dbReference type="EMBL" id="RSCL01000019">
    <property type="protein sequence ID" value="RUT01627.1"/>
    <property type="molecule type" value="Genomic_DNA"/>
</dbReference>
<dbReference type="AlphaFoldDB" id="A0A3S1ISJ1"/>
<protein>
    <recommendedName>
        <fullName evidence="3">Actin-like protein N-terminal domain-containing protein</fullName>
    </recommendedName>
</protein>
<dbReference type="CDD" id="cd10227">
    <property type="entry name" value="ASKHA_NBD_ParM-like"/>
    <property type="match status" value="1"/>
</dbReference>
<evidence type="ECO:0000313" key="1">
    <source>
        <dbReference type="EMBL" id="RUT01627.1"/>
    </source>
</evidence>
<gene>
    <name evidence="1" type="ORF">DSM106972_067240</name>
</gene>
<proteinExistence type="predicted"/>
<evidence type="ECO:0000313" key="2">
    <source>
        <dbReference type="Proteomes" id="UP000271624"/>
    </source>
</evidence>
<dbReference type="Proteomes" id="UP000271624">
    <property type="component" value="Unassembled WGS sequence"/>
</dbReference>
<name>A0A3S1ISJ1_9CYAN</name>
<dbReference type="RefSeq" id="WP_127084880.1">
    <property type="nucleotide sequence ID" value="NZ_RSCL01000019.1"/>
</dbReference>
<sequence length="388" mass="42804">MSINTLKTNNFDSSPLVIIALDFGGSGTKGIYSLYESSEAYSLFMEPEVVSVTLESIKNYEQNLMGTTEPENRAWVFVNNEAKAVGYLAQSRYHANAGLVELKYERAVHKTLAAIWVIKEKLNLERKFRIALSVLLPPGEFENKAIFEQLVCASLSDYLVPCGKMQVECIIFNCLPEGAGIYLSHQKRVGEAIKQKVCAVAMIGFRNASVLIAHRGVVSRDGKTSDLGMVRMLEKVVAATAGQAVERLTGAVAISGSDVDTLPLMRLLRSTTTQGRSAELIKLVQAIKFARHEYATALTSWLSQLIPLDVEEILFCGGTADYLKKELNTCYRTTPCIFSGIAVPASIDSYSLGSRLADVYGAFLYFNEIVKRRLSRQIEVINSVRENS</sequence>
<reference evidence="1" key="2">
    <citation type="journal article" date="2019" name="Genome Biol. Evol.">
        <title>Day and night: Metabolic profiles and evolutionary relationships of six axenic non-marine cyanobacteria.</title>
        <authorList>
            <person name="Will S.E."/>
            <person name="Henke P."/>
            <person name="Boedeker C."/>
            <person name="Huang S."/>
            <person name="Brinkmann H."/>
            <person name="Rohde M."/>
            <person name="Jarek M."/>
            <person name="Friedl T."/>
            <person name="Seufert S."/>
            <person name="Schumacher M."/>
            <person name="Overmann J."/>
            <person name="Neumann-Schaal M."/>
            <person name="Petersen J."/>
        </authorList>
    </citation>
    <scope>NUCLEOTIDE SEQUENCE [LARGE SCALE GENOMIC DNA]</scope>
    <source>
        <strain evidence="1">PCC 7102</strain>
    </source>
</reference>
<organism evidence="1 2">
    <name type="scientific">Dulcicalothrix desertica PCC 7102</name>
    <dbReference type="NCBI Taxonomy" id="232991"/>
    <lineage>
        <taxon>Bacteria</taxon>
        <taxon>Bacillati</taxon>
        <taxon>Cyanobacteriota</taxon>
        <taxon>Cyanophyceae</taxon>
        <taxon>Nostocales</taxon>
        <taxon>Calotrichaceae</taxon>
        <taxon>Dulcicalothrix</taxon>
    </lineage>
</organism>
<comment type="caution">
    <text evidence="1">The sequence shown here is derived from an EMBL/GenBank/DDBJ whole genome shotgun (WGS) entry which is preliminary data.</text>
</comment>
<keyword evidence="2" id="KW-1185">Reference proteome</keyword>
<reference evidence="1" key="1">
    <citation type="submission" date="2018-12" db="EMBL/GenBank/DDBJ databases">
        <authorList>
            <person name="Will S."/>
            <person name="Neumann-Schaal M."/>
            <person name="Henke P."/>
        </authorList>
    </citation>
    <scope>NUCLEOTIDE SEQUENCE</scope>
    <source>
        <strain evidence="1">PCC 7102</strain>
    </source>
</reference>
<accession>A0A3S1ISJ1</accession>
<evidence type="ECO:0008006" key="3">
    <source>
        <dbReference type="Google" id="ProtNLM"/>
    </source>
</evidence>
<dbReference type="OrthoDB" id="503465at2"/>